<evidence type="ECO:0000259" key="3">
    <source>
        <dbReference type="Pfam" id="PF06791"/>
    </source>
</evidence>
<proteinExistence type="predicted"/>
<dbReference type="Pfam" id="PF09718">
    <property type="entry name" value="Tape_meas_lam_C"/>
    <property type="match status" value="1"/>
</dbReference>
<gene>
    <name evidence="5" type="ORF">3S11_3</name>
</gene>
<dbReference type="InterPro" id="IPR006431">
    <property type="entry name" value="Phage_tape_meas_C"/>
</dbReference>
<evidence type="ECO:0000259" key="4">
    <source>
        <dbReference type="Pfam" id="PF09718"/>
    </source>
</evidence>
<feature type="coiled-coil region" evidence="1">
    <location>
        <begin position="559"/>
        <end position="616"/>
    </location>
</feature>
<keyword evidence="1" id="KW-0175">Coiled coil</keyword>
<evidence type="ECO:0000256" key="1">
    <source>
        <dbReference type="SAM" id="Coils"/>
    </source>
</evidence>
<dbReference type="EMBL" id="MF417879">
    <property type="protein sequence ID" value="ASN68652.1"/>
    <property type="molecule type" value="Genomic_DNA"/>
</dbReference>
<evidence type="ECO:0000313" key="5">
    <source>
        <dbReference type="EMBL" id="ASN68652.1"/>
    </source>
</evidence>
<evidence type="ECO:0000256" key="2">
    <source>
        <dbReference type="SAM" id="MobiDB-lite"/>
    </source>
</evidence>
<dbReference type="Pfam" id="PF06791">
    <property type="entry name" value="TMP_2"/>
    <property type="match status" value="1"/>
</dbReference>
<name>A0A2H4J107_9CAUD</name>
<feature type="compositionally biased region" description="Basic and acidic residues" evidence="2">
    <location>
        <begin position="32"/>
        <end position="43"/>
    </location>
</feature>
<organism evidence="5">
    <name type="scientific">uncultured Caudovirales phage</name>
    <dbReference type="NCBI Taxonomy" id="2100421"/>
    <lineage>
        <taxon>Viruses</taxon>
        <taxon>Duplodnaviria</taxon>
        <taxon>Heunggongvirae</taxon>
        <taxon>Uroviricota</taxon>
        <taxon>Caudoviricetes</taxon>
        <taxon>Peduoviridae</taxon>
        <taxon>Maltschvirus</taxon>
        <taxon>Maltschvirus maltsch</taxon>
    </lineage>
</organism>
<sequence>MANDIASLGLRVDSSEVDKGTESLKRLASAGEKAEASAKKVEESAGQATKAIKEQKDEVGRLLGSIDPATRALDKLDQQERKLAQFRSSNKIDIDTYRQYKSVLDQSREAISRQADALNRTGITAKQTAAALRGVPAQFTDIVVSLQGGQAPLTVLLQQGGQLKDMFGGIGPAARALGGYVAGLVNPFTVAAAAAAALAFAYKQGSDEGSAFQRVLVVTGNQSGQTADSMANLARQVSSVTGTTGAAASALTQIVATGKIASDQFKNIAIAAVAFESATGQAVEDTVAQFQKLAEDPAKASAELNEQYGYLTASVYEQIRALEEQGNKVGAANLAEETYANALKERSDAVKQNLGVIEGAWDSVKGAAKAAWDAMLDVGREQTLDDQINAIESYISRVTKPQKFVDMFATGDRGGINPELRESLEAQLKFLREQREGARLDAQGQADRIRREKEAVDAEKAQDALIKSGLTNAEKRNKEYEKLEKRLQAIRAVNPFSDQLSDANIAKARAAIEKQYADPKGPRARKPAAYQDDAATRMLLSLKEQEATLRSQLTTNEKLTTSQRALAQFEQQIADLKNKGTLTAQQKSLQANELQIRAQLEQNVALEDEIKKREQLTKLQAFQQSLEASRAQEREGYADQLAGSTLGPEARQRLQAEQKIRQDYQRQLERAARDRTNGSITEDTYRAETEALKQNLDERLAMQQEYYAALDELNGNAAVGAQRAVNEYSEKAGNIAGQTQSLVGDTLEGLTTGISGSFTQAITKAEDLGDAMGNLGETILTDVVNSLAEMGARYAINAALEVAGLTTVQTAKAALGATAGAGYAAAVTGQSTAEVNLAALNAFASTAAIPIVGPALAPAAAATAAAATAPFAAAAIAAASSAIAGAATGGFSEGGYTGPGGKYDPAGIVHKGEVVWSQADIARAGGVATVESLRKGYAPNGNAGLAGTAPGKSGGGGVVVNLHEDANKAGQVQQINNSGGGMTMDVFVSNIHQGGPAAKAFEQTYGLRRVGR</sequence>
<feature type="domain" description="Bacteriophage tail tape measure N-terminal" evidence="3">
    <location>
        <begin position="118"/>
        <end position="320"/>
    </location>
</feature>
<reference evidence="5" key="1">
    <citation type="submission" date="2017-06" db="EMBL/GenBank/DDBJ databases">
        <title>Novel phages from South African skin metaviromes.</title>
        <authorList>
            <person name="van Zyl L.J."/>
            <person name="Abrahams Y."/>
            <person name="Stander E.A."/>
            <person name="Kirby B.M."/>
            <person name="Clavaud C."/>
            <person name="Farcet C."/>
            <person name="Breton L."/>
            <person name="Trindade M.I."/>
        </authorList>
    </citation>
    <scope>NUCLEOTIDE SEQUENCE</scope>
</reference>
<protein>
    <submittedName>
        <fullName evidence="5">Uncharacterized protein</fullName>
    </submittedName>
</protein>
<dbReference type="InterPro" id="IPR009628">
    <property type="entry name" value="Phage_tape_measure_N"/>
</dbReference>
<dbReference type="Pfam" id="PF24622">
    <property type="entry name" value="TMP_4"/>
    <property type="match status" value="1"/>
</dbReference>
<feature type="region of interest" description="Disordered" evidence="2">
    <location>
        <begin position="28"/>
        <end position="52"/>
    </location>
</feature>
<accession>A0A2H4J107</accession>
<feature type="domain" description="Bacteriophage tail tape measure C-terminal" evidence="4">
    <location>
        <begin position="716"/>
        <end position="798"/>
    </location>
</feature>